<comment type="caution">
    <text evidence="2">The sequence shown here is derived from an EMBL/GenBank/DDBJ whole genome shotgun (WGS) entry which is preliminary data.</text>
</comment>
<reference evidence="3" key="1">
    <citation type="submission" date="2016-06" db="EMBL/GenBank/DDBJ databases">
        <title>Parallel loss of symbiosis genes in relatives of nitrogen-fixing non-legume Parasponia.</title>
        <authorList>
            <person name="Van Velzen R."/>
            <person name="Holmer R."/>
            <person name="Bu F."/>
            <person name="Rutten L."/>
            <person name="Van Zeijl A."/>
            <person name="Liu W."/>
            <person name="Santuari L."/>
            <person name="Cao Q."/>
            <person name="Sharma T."/>
            <person name="Shen D."/>
            <person name="Roswanjaya Y."/>
            <person name="Wardhani T."/>
            <person name="Kalhor M.S."/>
            <person name="Jansen J."/>
            <person name="Van den Hoogen J."/>
            <person name="Gungor B."/>
            <person name="Hartog M."/>
            <person name="Hontelez J."/>
            <person name="Verver J."/>
            <person name="Yang W.-C."/>
            <person name="Schijlen E."/>
            <person name="Repin R."/>
            <person name="Schilthuizen M."/>
            <person name="Schranz E."/>
            <person name="Heidstra R."/>
            <person name="Miyata K."/>
            <person name="Fedorova E."/>
            <person name="Kohlen W."/>
            <person name="Bisseling T."/>
            <person name="Smit S."/>
            <person name="Geurts R."/>
        </authorList>
    </citation>
    <scope>NUCLEOTIDE SEQUENCE [LARGE SCALE GENOMIC DNA]</scope>
    <source>
        <strain evidence="3">cv. WU1-14</strain>
    </source>
</reference>
<gene>
    <name evidence="2" type="ORF">PanWU01x14_327340</name>
</gene>
<feature type="compositionally biased region" description="Polar residues" evidence="1">
    <location>
        <begin position="1"/>
        <end position="11"/>
    </location>
</feature>
<feature type="compositionally biased region" description="Polar residues" evidence="1">
    <location>
        <begin position="18"/>
        <end position="36"/>
    </location>
</feature>
<evidence type="ECO:0000313" key="3">
    <source>
        <dbReference type="Proteomes" id="UP000237105"/>
    </source>
</evidence>
<dbReference type="AlphaFoldDB" id="A0A2P5AJ30"/>
<organism evidence="2 3">
    <name type="scientific">Parasponia andersonii</name>
    <name type="common">Sponia andersonii</name>
    <dbReference type="NCBI Taxonomy" id="3476"/>
    <lineage>
        <taxon>Eukaryota</taxon>
        <taxon>Viridiplantae</taxon>
        <taxon>Streptophyta</taxon>
        <taxon>Embryophyta</taxon>
        <taxon>Tracheophyta</taxon>
        <taxon>Spermatophyta</taxon>
        <taxon>Magnoliopsida</taxon>
        <taxon>eudicotyledons</taxon>
        <taxon>Gunneridae</taxon>
        <taxon>Pentapetalae</taxon>
        <taxon>rosids</taxon>
        <taxon>fabids</taxon>
        <taxon>Rosales</taxon>
        <taxon>Cannabaceae</taxon>
        <taxon>Parasponia</taxon>
    </lineage>
</organism>
<dbReference type="OrthoDB" id="10370423at2759"/>
<protein>
    <submittedName>
        <fullName evidence="2">Uncharacterized protein</fullName>
    </submittedName>
</protein>
<accession>A0A2P5AJ30</accession>
<evidence type="ECO:0000256" key="1">
    <source>
        <dbReference type="SAM" id="MobiDB-lite"/>
    </source>
</evidence>
<keyword evidence="3" id="KW-1185">Reference proteome</keyword>
<proteinExistence type="predicted"/>
<sequence length="207" mass="23710">MSHLHGSTSAWSHKHGRTSTADGSSSKPAQLSTSMTQGSMRREILIISFLITFKIMMALNTKICADLKGIMVLHIPKPMKMDELIKDTWSLPMKFISSLYEEFRSLVKFKVGNGKRIRLSLAQNNTNSEVKVIQSDFTFPHCRWNLRFLRNCNEREFMSYVALSSMLDQKKWDTERAWLEVSVHRSRICLREIKAGVAPNSSPKLSN</sequence>
<name>A0A2P5AJ30_PARAD</name>
<evidence type="ECO:0000313" key="2">
    <source>
        <dbReference type="EMBL" id="PON36562.1"/>
    </source>
</evidence>
<dbReference type="Proteomes" id="UP000237105">
    <property type="component" value="Unassembled WGS sequence"/>
</dbReference>
<feature type="region of interest" description="Disordered" evidence="1">
    <location>
        <begin position="1"/>
        <end position="36"/>
    </location>
</feature>
<dbReference type="EMBL" id="JXTB01000563">
    <property type="protein sequence ID" value="PON36562.1"/>
    <property type="molecule type" value="Genomic_DNA"/>
</dbReference>